<name>A0AA40G3F5_9HYME</name>
<evidence type="ECO:0000256" key="1">
    <source>
        <dbReference type="SAM" id="MobiDB-lite"/>
    </source>
</evidence>
<dbReference type="AlphaFoldDB" id="A0AA40G3F5"/>
<proteinExistence type="predicted"/>
<protein>
    <submittedName>
        <fullName evidence="2">Uncharacterized protein</fullName>
    </submittedName>
</protein>
<feature type="compositionally biased region" description="Low complexity" evidence="1">
    <location>
        <begin position="16"/>
        <end position="27"/>
    </location>
</feature>
<accession>A0AA40G3F5</accession>
<evidence type="ECO:0000313" key="3">
    <source>
        <dbReference type="Proteomes" id="UP001177670"/>
    </source>
</evidence>
<feature type="compositionally biased region" description="Basic and acidic residues" evidence="1">
    <location>
        <begin position="1"/>
        <end position="15"/>
    </location>
</feature>
<gene>
    <name evidence="2" type="ORF">K0M31_019743</name>
</gene>
<reference evidence="2" key="1">
    <citation type="submission" date="2021-10" db="EMBL/GenBank/DDBJ databases">
        <title>Melipona bicolor Genome sequencing and assembly.</title>
        <authorList>
            <person name="Araujo N.S."/>
            <person name="Arias M.C."/>
        </authorList>
    </citation>
    <scope>NUCLEOTIDE SEQUENCE</scope>
    <source>
        <strain evidence="2">USP_2M_L1-L4_2017</strain>
        <tissue evidence="2">Whole body</tissue>
    </source>
</reference>
<comment type="caution">
    <text evidence="2">The sequence shown here is derived from an EMBL/GenBank/DDBJ whole genome shotgun (WGS) entry which is preliminary data.</text>
</comment>
<dbReference type="EMBL" id="JAHYIQ010000008">
    <property type="protein sequence ID" value="KAK1130059.1"/>
    <property type="molecule type" value="Genomic_DNA"/>
</dbReference>
<evidence type="ECO:0000313" key="2">
    <source>
        <dbReference type="EMBL" id="KAK1130059.1"/>
    </source>
</evidence>
<sequence>MWKDKDTDSTTDDKNTGNGNSGNDSDSINPIKVYYKHFNNGQYWRFSRENFSHKVPSKADSNRRENDFRKFADTGVKPWKKARREKIIWKPSSAVKAGRHNGVQGYP</sequence>
<organism evidence="2 3">
    <name type="scientific">Melipona bicolor</name>
    <dbReference type="NCBI Taxonomy" id="60889"/>
    <lineage>
        <taxon>Eukaryota</taxon>
        <taxon>Metazoa</taxon>
        <taxon>Ecdysozoa</taxon>
        <taxon>Arthropoda</taxon>
        <taxon>Hexapoda</taxon>
        <taxon>Insecta</taxon>
        <taxon>Pterygota</taxon>
        <taxon>Neoptera</taxon>
        <taxon>Endopterygota</taxon>
        <taxon>Hymenoptera</taxon>
        <taxon>Apocrita</taxon>
        <taxon>Aculeata</taxon>
        <taxon>Apoidea</taxon>
        <taxon>Anthophila</taxon>
        <taxon>Apidae</taxon>
        <taxon>Melipona</taxon>
    </lineage>
</organism>
<feature type="region of interest" description="Disordered" evidence="1">
    <location>
        <begin position="1"/>
        <end position="29"/>
    </location>
</feature>
<keyword evidence="3" id="KW-1185">Reference proteome</keyword>
<dbReference type="Proteomes" id="UP001177670">
    <property type="component" value="Unassembled WGS sequence"/>
</dbReference>